<protein>
    <submittedName>
        <fullName evidence="1">Uncharacterized protein</fullName>
    </submittedName>
</protein>
<proteinExistence type="predicted"/>
<dbReference type="Proteomes" id="UP000018888">
    <property type="component" value="Unassembled WGS sequence"/>
</dbReference>
<dbReference type="AlphaFoldDB" id="A0A2P4P755"/>
<gene>
    <name evidence="1" type="ORF">GLOIN_2v1705347</name>
</gene>
<evidence type="ECO:0000313" key="1">
    <source>
        <dbReference type="EMBL" id="POG61219.1"/>
    </source>
</evidence>
<comment type="caution">
    <text evidence="1">The sequence shown here is derived from an EMBL/GenBank/DDBJ whole genome shotgun (WGS) entry which is preliminary data.</text>
</comment>
<sequence>MEKKFTQGPENFTNGHNPIEIVKLIIESHRRFPFSRVRVKFFIFRISLHDIQEIRLTYHVNTKKTHETN</sequence>
<keyword evidence="2" id="KW-1185">Reference proteome</keyword>
<reference evidence="1 2" key="1">
    <citation type="journal article" date="2013" name="Proc. Natl. Acad. Sci. U.S.A.">
        <title>Genome of an arbuscular mycorrhizal fungus provides insight into the oldest plant symbiosis.</title>
        <authorList>
            <person name="Tisserant E."/>
            <person name="Malbreil M."/>
            <person name="Kuo A."/>
            <person name="Kohler A."/>
            <person name="Symeonidi A."/>
            <person name="Balestrini R."/>
            <person name="Charron P."/>
            <person name="Duensing N."/>
            <person name="Frei Dit Frey N."/>
            <person name="Gianinazzi-Pearson V."/>
            <person name="Gilbert L.B."/>
            <person name="Handa Y."/>
            <person name="Herr J.R."/>
            <person name="Hijri M."/>
            <person name="Koul R."/>
            <person name="Kawaguchi M."/>
            <person name="Krajinski F."/>
            <person name="Lammers P.J."/>
            <person name="Masclaux F.G."/>
            <person name="Murat C."/>
            <person name="Morin E."/>
            <person name="Ndikumana S."/>
            <person name="Pagni M."/>
            <person name="Petitpierre D."/>
            <person name="Requena N."/>
            <person name="Rosikiewicz P."/>
            <person name="Riley R."/>
            <person name="Saito K."/>
            <person name="San Clemente H."/>
            <person name="Shapiro H."/>
            <person name="van Tuinen D."/>
            <person name="Becard G."/>
            <person name="Bonfante P."/>
            <person name="Paszkowski U."/>
            <person name="Shachar-Hill Y.Y."/>
            <person name="Tuskan G.A."/>
            <person name="Young P.W."/>
            <person name="Sanders I.R."/>
            <person name="Henrissat B."/>
            <person name="Rensing S.A."/>
            <person name="Grigoriev I.V."/>
            <person name="Corradi N."/>
            <person name="Roux C."/>
            <person name="Martin F."/>
        </authorList>
    </citation>
    <scope>NUCLEOTIDE SEQUENCE [LARGE SCALE GENOMIC DNA]</scope>
    <source>
        <strain evidence="1 2">DAOM 197198</strain>
    </source>
</reference>
<feature type="non-terminal residue" evidence="1">
    <location>
        <position position="69"/>
    </location>
</feature>
<evidence type="ECO:0000313" key="2">
    <source>
        <dbReference type="Proteomes" id="UP000018888"/>
    </source>
</evidence>
<accession>A0A2P4P755</accession>
<organism evidence="1 2">
    <name type="scientific">Rhizophagus irregularis (strain DAOM 181602 / DAOM 197198 / MUCL 43194)</name>
    <name type="common">Arbuscular mycorrhizal fungus</name>
    <name type="synonym">Glomus intraradices</name>
    <dbReference type="NCBI Taxonomy" id="747089"/>
    <lineage>
        <taxon>Eukaryota</taxon>
        <taxon>Fungi</taxon>
        <taxon>Fungi incertae sedis</taxon>
        <taxon>Mucoromycota</taxon>
        <taxon>Glomeromycotina</taxon>
        <taxon>Glomeromycetes</taxon>
        <taxon>Glomerales</taxon>
        <taxon>Glomeraceae</taxon>
        <taxon>Rhizophagus</taxon>
    </lineage>
</organism>
<name>A0A2P4P755_RHIID</name>
<dbReference type="EMBL" id="AUPC02000351">
    <property type="protein sequence ID" value="POG61219.1"/>
    <property type="molecule type" value="Genomic_DNA"/>
</dbReference>
<reference evidence="1 2" key="2">
    <citation type="journal article" date="2018" name="New Phytol.">
        <title>High intraspecific genome diversity in the model arbuscular mycorrhizal symbiont Rhizophagus irregularis.</title>
        <authorList>
            <person name="Chen E.C.H."/>
            <person name="Morin E."/>
            <person name="Beaudet D."/>
            <person name="Noel J."/>
            <person name="Yildirir G."/>
            <person name="Ndikumana S."/>
            <person name="Charron P."/>
            <person name="St-Onge C."/>
            <person name="Giorgi J."/>
            <person name="Kruger M."/>
            <person name="Marton T."/>
            <person name="Ropars J."/>
            <person name="Grigoriev I.V."/>
            <person name="Hainaut M."/>
            <person name="Henrissat B."/>
            <person name="Roux C."/>
            <person name="Martin F."/>
            <person name="Corradi N."/>
        </authorList>
    </citation>
    <scope>NUCLEOTIDE SEQUENCE [LARGE SCALE GENOMIC DNA]</scope>
    <source>
        <strain evidence="1 2">DAOM 197198</strain>
    </source>
</reference>